<evidence type="ECO:0000313" key="1">
    <source>
        <dbReference type="EMBL" id="SDC95729.1"/>
    </source>
</evidence>
<protein>
    <submittedName>
        <fullName evidence="1">Uncharacterized protein</fullName>
    </submittedName>
</protein>
<gene>
    <name evidence="1" type="ORF">SAMN04488239_104228</name>
</gene>
<sequence>MLDFLLFIVAAAAQSGGANSDAPSASIAQAPAPSFLAPTPTPAAPAAPAFLTPAPQLVAEPQEPTGRFTTAVEVRPILNATRGNWVALRDYDGQDLLYVTHLWSWRCGLAQIRIGINGAEPEIWPLPACHGDTAAPNAITESDGLPFRSFPSGSVAQIDVELVYDDLGEDAAGFSRAQVLMP</sequence>
<dbReference type="OrthoDB" id="9816009at2"/>
<accession>A0A1G6QTG8</accession>
<keyword evidence="2" id="KW-1185">Reference proteome</keyword>
<name>A0A1G6QTG8_9RHOB</name>
<dbReference type="Proteomes" id="UP000199628">
    <property type="component" value="Unassembled WGS sequence"/>
</dbReference>
<dbReference type="EMBL" id="FMZV01000004">
    <property type="protein sequence ID" value="SDC95729.1"/>
    <property type="molecule type" value="Genomic_DNA"/>
</dbReference>
<proteinExistence type="predicted"/>
<dbReference type="STRING" id="639004.SAMN04488239_104228"/>
<reference evidence="2" key="1">
    <citation type="submission" date="2016-10" db="EMBL/GenBank/DDBJ databases">
        <authorList>
            <person name="Varghese N."/>
            <person name="Submissions S."/>
        </authorList>
    </citation>
    <scope>NUCLEOTIDE SEQUENCE [LARGE SCALE GENOMIC DNA]</scope>
    <source>
        <strain evidence="2">CGMCC 1.9108</strain>
    </source>
</reference>
<evidence type="ECO:0000313" key="2">
    <source>
        <dbReference type="Proteomes" id="UP000199628"/>
    </source>
</evidence>
<dbReference type="AlphaFoldDB" id="A0A1G6QTG8"/>
<dbReference type="RefSeq" id="WP_093029495.1">
    <property type="nucleotide sequence ID" value="NZ_FMZV01000004.1"/>
</dbReference>
<organism evidence="1 2">
    <name type="scientific">Ruegeria marina</name>
    <dbReference type="NCBI Taxonomy" id="639004"/>
    <lineage>
        <taxon>Bacteria</taxon>
        <taxon>Pseudomonadati</taxon>
        <taxon>Pseudomonadota</taxon>
        <taxon>Alphaproteobacteria</taxon>
        <taxon>Rhodobacterales</taxon>
        <taxon>Roseobacteraceae</taxon>
        <taxon>Ruegeria</taxon>
    </lineage>
</organism>